<keyword evidence="3 5" id="KW-0125">Carotenoid biosynthesis</keyword>
<organism evidence="7 8">
    <name type="scientific">Tateyamaria armeniaca</name>
    <dbReference type="NCBI Taxonomy" id="2518930"/>
    <lineage>
        <taxon>Bacteria</taxon>
        <taxon>Pseudomonadati</taxon>
        <taxon>Pseudomonadota</taxon>
        <taxon>Alphaproteobacteria</taxon>
        <taxon>Rhodobacterales</taxon>
        <taxon>Roseobacteraceae</taxon>
        <taxon>Tateyamaria</taxon>
    </lineage>
</organism>
<keyword evidence="8" id="KW-1185">Reference proteome</keyword>
<comment type="caution">
    <text evidence="7">The sequence shown here is derived from an EMBL/GenBank/DDBJ whole genome shotgun (WGS) entry which is preliminary data.</text>
</comment>
<dbReference type="InterPro" id="IPR036188">
    <property type="entry name" value="FAD/NAD-bd_sf"/>
</dbReference>
<evidence type="ECO:0000256" key="1">
    <source>
        <dbReference type="ARBA" id="ARBA00004829"/>
    </source>
</evidence>
<dbReference type="EMBL" id="JBHDIY010000003">
    <property type="protein sequence ID" value="MFL4472257.1"/>
    <property type="molecule type" value="Genomic_DNA"/>
</dbReference>
<dbReference type="InterPro" id="IPR002937">
    <property type="entry name" value="Amino_oxidase"/>
</dbReference>
<evidence type="ECO:0000313" key="7">
    <source>
        <dbReference type="EMBL" id="MFL4472257.1"/>
    </source>
</evidence>
<dbReference type="PROSITE" id="PS00982">
    <property type="entry name" value="PHYTOENE_DH"/>
    <property type="match status" value="1"/>
</dbReference>
<dbReference type="EC" id="1.3.99.27" evidence="7"/>
<dbReference type="SUPFAM" id="SSF51905">
    <property type="entry name" value="FAD/NAD(P)-binding domain"/>
    <property type="match status" value="1"/>
</dbReference>
<evidence type="ECO:0000256" key="5">
    <source>
        <dbReference type="RuleBase" id="RU362075"/>
    </source>
</evidence>
<dbReference type="Pfam" id="PF01593">
    <property type="entry name" value="Amino_oxidase"/>
    <property type="match status" value="1"/>
</dbReference>
<keyword evidence="4 5" id="KW-0560">Oxidoreductase</keyword>
<sequence>MASQNSSQRAVIIGAGIAGLACAVRLRAAGYAVTLLERHAEVGGKIRTLPSKAGPIDAGPTVLTMRHVFDDLFAQMGEQLEDHVTLIKQDTLARHFWSDGSTLDLHADPARSAEAIRAFAGEKAARQFTQFCARTSRLFDAFDAPMMRAAEPRIGALTAHVLRNPGLIPAMAPLSTLQRLLKSSFDDPRLRQLFGRYATYVGGSPTHAPAILSLIWQAEASGVWVVKGGMHKLTQALLALLRTSGVDVRTSAHVARIEVQQKRAKAIHLADGTHLPCDVVIHAGDPRALPTGALGADTAHIAKGTLKAQRSFSARVLSFAATPHGPGLAHHNIFFAADPISEFDDLMAGRTPTHPSFYVCALDRGQNTAPPKTERFEIITNAPATHDTTDDEDLTPWLHQITQQMAELGLTFSPTPTTQAVTTPQAFARMFPASLGALYGQTPHGLTAALSRPTARTSIPNLYLAGGGTHPGAGVPMATLSAAHAVAAILSDQTSTSLSAPTAMRGGMSTA</sequence>
<dbReference type="PRINTS" id="PR00419">
    <property type="entry name" value="ADXRDTASE"/>
</dbReference>
<comment type="pathway">
    <text evidence="1 5">Carotenoid biosynthesis.</text>
</comment>
<proteinExistence type="inferred from homology"/>
<dbReference type="InterPro" id="IPR008150">
    <property type="entry name" value="Phytoene_DH_bac_CS"/>
</dbReference>
<evidence type="ECO:0000256" key="3">
    <source>
        <dbReference type="ARBA" id="ARBA00022746"/>
    </source>
</evidence>
<dbReference type="Proteomes" id="UP001627408">
    <property type="component" value="Unassembled WGS sequence"/>
</dbReference>
<dbReference type="PANTHER" id="PTHR43734">
    <property type="entry name" value="PHYTOENE DESATURASE"/>
    <property type="match status" value="1"/>
</dbReference>
<comment type="similarity">
    <text evidence="2 5">Belongs to the carotenoid/retinoid oxidoreductase family.</text>
</comment>
<dbReference type="NCBIfam" id="NF045637">
    <property type="entry name" value="carotdesatCrtDProt"/>
    <property type="match status" value="1"/>
</dbReference>
<name>A0ABW8V2M4_9RHOB</name>
<accession>A0ABW8V2M4</accession>
<protein>
    <submittedName>
        <fullName evidence="7">1-hydroxycarotenoid 3,4-desaturase CrtD</fullName>
        <ecNumber evidence="7">1.3.99.27</ecNumber>
    </submittedName>
</protein>
<gene>
    <name evidence="7" type="primary">crtD</name>
    <name evidence="7" type="ORF">ACERZ8_21100</name>
</gene>
<evidence type="ECO:0000256" key="2">
    <source>
        <dbReference type="ARBA" id="ARBA00006046"/>
    </source>
</evidence>
<dbReference type="GO" id="GO:0016491">
    <property type="term" value="F:oxidoreductase activity"/>
    <property type="evidence" value="ECO:0007669"/>
    <property type="project" value="UniProtKB-KW"/>
</dbReference>
<evidence type="ECO:0000259" key="6">
    <source>
        <dbReference type="Pfam" id="PF01593"/>
    </source>
</evidence>
<dbReference type="Gene3D" id="3.50.50.60">
    <property type="entry name" value="FAD/NAD(P)-binding domain"/>
    <property type="match status" value="2"/>
</dbReference>
<evidence type="ECO:0000256" key="4">
    <source>
        <dbReference type="ARBA" id="ARBA00023002"/>
    </source>
</evidence>
<dbReference type="InterPro" id="IPR054841">
    <property type="entry name" value="carotdesatCrtD"/>
</dbReference>
<dbReference type="InterPro" id="IPR014105">
    <property type="entry name" value="Carotenoid/retinoid_OxRdtase"/>
</dbReference>
<dbReference type="NCBIfam" id="TIGR02734">
    <property type="entry name" value="crtI_fam"/>
    <property type="match status" value="1"/>
</dbReference>
<dbReference type="PANTHER" id="PTHR43734:SF7">
    <property type="entry name" value="4,4'-DIAPONEUROSPORENE OXYGENASE"/>
    <property type="match status" value="1"/>
</dbReference>
<evidence type="ECO:0000313" key="8">
    <source>
        <dbReference type="Proteomes" id="UP001627408"/>
    </source>
</evidence>
<reference evidence="7 8" key="1">
    <citation type="submission" date="2024-08" db="EMBL/GenBank/DDBJ databases">
        <title>Tateyamaria sp. nov., isolated from marine algae.</title>
        <authorList>
            <person name="Choi B.J."/>
            <person name="Kim J.M."/>
            <person name="Lee J.K."/>
            <person name="Choi D.G."/>
            <person name="Bayburt H."/>
            <person name="Baek J.H."/>
            <person name="Han D.M."/>
            <person name="Jeon C.O."/>
        </authorList>
    </citation>
    <scope>NUCLEOTIDE SEQUENCE [LARGE SCALE GENOMIC DNA]</scope>
    <source>
        <strain evidence="7 8">KMU-156</strain>
    </source>
</reference>
<dbReference type="RefSeq" id="WP_407594423.1">
    <property type="nucleotide sequence ID" value="NZ_JBHDIY010000003.1"/>
</dbReference>
<feature type="domain" description="Amine oxidase" evidence="6">
    <location>
        <begin position="17"/>
        <end position="490"/>
    </location>
</feature>